<dbReference type="Proteomes" id="UP000226031">
    <property type="component" value="Unassembled WGS sequence"/>
</dbReference>
<gene>
    <name evidence="1" type="ORF">GX50_08837</name>
</gene>
<dbReference type="EMBL" id="PDND01000460">
    <property type="protein sequence ID" value="PGH28425.1"/>
    <property type="molecule type" value="Genomic_DNA"/>
</dbReference>
<reference evidence="1 2" key="1">
    <citation type="submission" date="2017-10" db="EMBL/GenBank/DDBJ databases">
        <title>Comparative genomics in systemic dimorphic fungi from Ajellomycetaceae.</title>
        <authorList>
            <person name="Munoz J.F."/>
            <person name="Mcewen J.G."/>
            <person name="Clay O.K."/>
            <person name="Cuomo C.A."/>
        </authorList>
    </citation>
    <scope>NUCLEOTIDE SEQUENCE [LARGE SCALE GENOMIC DNA]</scope>
    <source>
        <strain evidence="1 2">UAMH4076</strain>
    </source>
</reference>
<proteinExistence type="predicted"/>
<evidence type="ECO:0000313" key="2">
    <source>
        <dbReference type="Proteomes" id="UP000226031"/>
    </source>
</evidence>
<dbReference type="AlphaFoldDB" id="A0A2B7Z4B4"/>
<name>A0A2B7Z4B4_9EURO</name>
<protein>
    <submittedName>
        <fullName evidence="1">Uncharacterized protein</fullName>
    </submittedName>
</protein>
<organism evidence="1 2">
    <name type="scientific">[Emmonsia] crescens</name>
    <dbReference type="NCBI Taxonomy" id="73230"/>
    <lineage>
        <taxon>Eukaryota</taxon>
        <taxon>Fungi</taxon>
        <taxon>Dikarya</taxon>
        <taxon>Ascomycota</taxon>
        <taxon>Pezizomycotina</taxon>
        <taxon>Eurotiomycetes</taxon>
        <taxon>Eurotiomycetidae</taxon>
        <taxon>Onygenales</taxon>
        <taxon>Ajellomycetaceae</taxon>
        <taxon>Emergomyces</taxon>
    </lineage>
</organism>
<feature type="non-terminal residue" evidence="1">
    <location>
        <position position="55"/>
    </location>
</feature>
<keyword evidence="2" id="KW-1185">Reference proteome</keyword>
<sequence>MSEIENLTNITDETLTKFNTADNNDTVNDNNTDDTMKIDIINDTINIIDDIDKSD</sequence>
<accession>A0A2B7Z4B4</accession>
<comment type="caution">
    <text evidence="1">The sequence shown here is derived from an EMBL/GenBank/DDBJ whole genome shotgun (WGS) entry which is preliminary data.</text>
</comment>
<evidence type="ECO:0000313" key="1">
    <source>
        <dbReference type="EMBL" id="PGH28425.1"/>
    </source>
</evidence>